<evidence type="ECO:0000313" key="2">
    <source>
        <dbReference type="Proteomes" id="UP000541185"/>
    </source>
</evidence>
<dbReference type="RefSeq" id="WP_169420883.1">
    <property type="nucleotide sequence ID" value="NZ_JABBFX010000002.1"/>
</dbReference>
<comment type="caution">
    <text evidence="1">The sequence shown here is derived from an EMBL/GenBank/DDBJ whole genome shotgun (WGS) entry which is preliminary data.</text>
</comment>
<gene>
    <name evidence="1" type="ORF">HHL11_22975</name>
</gene>
<proteinExistence type="predicted"/>
<dbReference type="Pfam" id="PF11390">
    <property type="entry name" value="FdsD"/>
    <property type="match status" value="1"/>
</dbReference>
<name>A0A848H830_9BURK</name>
<sequence>MESESLVRMANRIGDFFESFPDREEALDGIANHIRKFWEPRMRTQLLAAIDAGDSGLRPEVLEAIARHRAMLTPARPVPTA</sequence>
<dbReference type="AlphaFoldDB" id="A0A848H830"/>
<keyword evidence="2" id="KW-1185">Reference proteome</keyword>
<protein>
    <submittedName>
        <fullName evidence="1">Formate dehydrogenase subunit delta</fullName>
    </submittedName>
</protein>
<accession>A0A848H830</accession>
<evidence type="ECO:0000313" key="1">
    <source>
        <dbReference type="EMBL" id="NML46627.1"/>
    </source>
</evidence>
<reference evidence="1 2" key="1">
    <citation type="submission" date="2020-04" db="EMBL/GenBank/DDBJ databases">
        <title>Ramlibacter sp. G-1-2-2 isolated from soil.</title>
        <authorList>
            <person name="Dahal R.H."/>
        </authorList>
    </citation>
    <scope>NUCLEOTIDE SEQUENCE [LARGE SCALE GENOMIC DNA]</scope>
    <source>
        <strain evidence="1 2">G-1-2-2</strain>
    </source>
</reference>
<dbReference type="Proteomes" id="UP000541185">
    <property type="component" value="Unassembled WGS sequence"/>
</dbReference>
<organism evidence="1 2">
    <name type="scientific">Ramlibacter agri</name>
    <dbReference type="NCBI Taxonomy" id="2728837"/>
    <lineage>
        <taxon>Bacteria</taxon>
        <taxon>Pseudomonadati</taxon>
        <taxon>Pseudomonadota</taxon>
        <taxon>Betaproteobacteria</taxon>
        <taxon>Burkholderiales</taxon>
        <taxon>Comamonadaceae</taxon>
        <taxon>Ramlibacter</taxon>
    </lineage>
</organism>
<dbReference type="EMBL" id="JABBFX010000002">
    <property type="protein sequence ID" value="NML46627.1"/>
    <property type="molecule type" value="Genomic_DNA"/>
</dbReference>
<dbReference type="InterPro" id="IPR021074">
    <property type="entry name" value="Formate_DH_dsu"/>
</dbReference>